<dbReference type="Pfam" id="PF13515">
    <property type="entry name" value="FUSC_2"/>
    <property type="match status" value="1"/>
</dbReference>
<feature type="transmembrane region" description="Helical" evidence="5">
    <location>
        <begin position="50"/>
        <end position="68"/>
    </location>
</feature>
<proteinExistence type="predicted"/>
<feature type="transmembrane region" description="Helical" evidence="5">
    <location>
        <begin position="198"/>
        <end position="218"/>
    </location>
</feature>
<accession>A0A1M5S237</accession>
<feature type="transmembrane region" description="Helical" evidence="5">
    <location>
        <begin position="292"/>
        <end position="313"/>
    </location>
</feature>
<evidence type="ECO:0000256" key="2">
    <source>
        <dbReference type="ARBA" id="ARBA00022692"/>
    </source>
</evidence>
<feature type="transmembrane region" description="Helical" evidence="5">
    <location>
        <begin position="325"/>
        <end position="343"/>
    </location>
</feature>
<name>A0A1M5S237_9FLAO</name>
<keyword evidence="2 5" id="KW-0812">Transmembrane</keyword>
<evidence type="ECO:0000256" key="1">
    <source>
        <dbReference type="ARBA" id="ARBA00004141"/>
    </source>
</evidence>
<keyword evidence="10" id="KW-1185">Reference proteome</keyword>
<evidence type="ECO:0000313" key="8">
    <source>
        <dbReference type="EMBL" id="SHH32514.1"/>
    </source>
</evidence>
<evidence type="ECO:0000313" key="10">
    <source>
        <dbReference type="Proteomes" id="UP000237771"/>
    </source>
</evidence>
<reference evidence="7 10" key="3">
    <citation type="submission" date="2018-03" db="EMBL/GenBank/DDBJ databases">
        <title>Genomic Encyclopedia of Archaeal and Bacterial Type Strains, Phase II (KMG-II): from individual species to whole genera.</title>
        <authorList>
            <person name="Goeker M."/>
        </authorList>
    </citation>
    <scope>NUCLEOTIDE SEQUENCE [LARGE SCALE GENOMIC DNA]</scope>
    <source>
        <strain evidence="7 10">DSM 17797</strain>
    </source>
</reference>
<comment type="subcellular location">
    <subcellularLocation>
        <location evidence="1">Membrane</location>
        <topology evidence="1">Multi-pass membrane protein</topology>
    </subcellularLocation>
</comment>
<keyword evidence="4 5" id="KW-0472">Membrane</keyword>
<evidence type="ECO:0000313" key="9">
    <source>
        <dbReference type="Proteomes" id="UP000184384"/>
    </source>
</evidence>
<evidence type="ECO:0000256" key="4">
    <source>
        <dbReference type="ARBA" id="ARBA00023136"/>
    </source>
</evidence>
<reference evidence="8" key="1">
    <citation type="submission" date="2016-11" db="EMBL/GenBank/DDBJ databases">
        <authorList>
            <person name="Jaros S."/>
            <person name="Januszkiewicz K."/>
            <person name="Wedrychowicz H."/>
        </authorList>
    </citation>
    <scope>NUCLEOTIDE SEQUENCE [LARGE SCALE GENOMIC DNA]</scope>
    <source>
        <strain evidence="8">DSM 19729</strain>
    </source>
</reference>
<feature type="transmembrane region" description="Helical" evidence="5">
    <location>
        <begin position="152"/>
        <end position="173"/>
    </location>
</feature>
<evidence type="ECO:0000256" key="5">
    <source>
        <dbReference type="SAM" id="Phobius"/>
    </source>
</evidence>
<feature type="transmembrane region" description="Helical" evidence="5">
    <location>
        <begin position="80"/>
        <end position="97"/>
    </location>
</feature>
<sequence>MNEPINKKEFLKQELKEVFKLKPNNRHWSIPVLASLCVGIPMFVGYVMNAFSSALTVSLAGLVILYMPTNSNFVGRMAKLLICSFGFLISFGIGIIFSFNPIISCIVFGIFSTIIHWLSLWLKMNPPGNFFFIMLAALASGIPFNLEKIPEKIGLIAIGTIFACFLALTYSLITRKPDIIKETSGMLKKVHFKKDADYAESFIIGFFMFISLLIGHLYEFNKPYWIPISCLAVMQGATAHHIWRRGFYRVLGTVLGMGLCWIILSTLKDPLGICIAIVILQFIIESTVTRNYALAVVFITPLTILLAEAANPLAQSPTELITSRLIDVLIGSLIGALGGWFVYHEKTRHYVVKKIRITRLAFKKKK</sequence>
<feature type="transmembrane region" description="Helical" evidence="5">
    <location>
        <begin position="255"/>
        <end position="280"/>
    </location>
</feature>
<dbReference type="InterPro" id="IPR049453">
    <property type="entry name" value="Memb_transporter_dom"/>
</dbReference>
<evidence type="ECO:0000256" key="3">
    <source>
        <dbReference type="ARBA" id="ARBA00022989"/>
    </source>
</evidence>
<dbReference type="Proteomes" id="UP000237771">
    <property type="component" value="Unassembled WGS sequence"/>
</dbReference>
<feature type="transmembrane region" description="Helical" evidence="5">
    <location>
        <begin position="28"/>
        <end position="44"/>
    </location>
</feature>
<gene>
    <name evidence="7" type="ORF">BC624_10934</name>
    <name evidence="8" type="ORF">SAMN05443373_11134</name>
</gene>
<reference evidence="9" key="2">
    <citation type="submission" date="2016-11" db="EMBL/GenBank/DDBJ databases">
        <authorList>
            <person name="Varghese N."/>
            <person name="Submissions S."/>
        </authorList>
    </citation>
    <scope>NUCLEOTIDE SEQUENCE [LARGE SCALE GENOMIC DNA]</scope>
    <source>
        <strain evidence="9">DSM 19729</strain>
    </source>
</reference>
<dbReference type="RefSeq" id="WP_072945128.1">
    <property type="nucleotide sequence ID" value="NZ_FQWO01000011.1"/>
</dbReference>
<evidence type="ECO:0000259" key="6">
    <source>
        <dbReference type="Pfam" id="PF13515"/>
    </source>
</evidence>
<feature type="transmembrane region" description="Helical" evidence="5">
    <location>
        <begin position="129"/>
        <end position="146"/>
    </location>
</feature>
<dbReference type="EMBL" id="FQWO01000011">
    <property type="protein sequence ID" value="SHH32514.1"/>
    <property type="molecule type" value="Genomic_DNA"/>
</dbReference>
<feature type="transmembrane region" description="Helical" evidence="5">
    <location>
        <begin position="224"/>
        <end position="243"/>
    </location>
</feature>
<keyword evidence="3 5" id="KW-1133">Transmembrane helix</keyword>
<organism evidence="8 9">
    <name type="scientific">Flavobacterium granuli</name>
    <dbReference type="NCBI Taxonomy" id="280093"/>
    <lineage>
        <taxon>Bacteria</taxon>
        <taxon>Pseudomonadati</taxon>
        <taxon>Bacteroidota</taxon>
        <taxon>Flavobacteriia</taxon>
        <taxon>Flavobacteriales</taxon>
        <taxon>Flavobacteriaceae</taxon>
        <taxon>Flavobacterium</taxon>
    </lineage>
</organism>
<evidence type="ECO:0000313" key="7">
    <source>
        <dbReference type="EMBL" id="PRZ21181.1"/>
    </source>
</evidence>
<dbReference type="GO" id="GO:0016020">
    <property type="term" value="C:membrane"/>
    <property type="evidence" value="ECO:0007669"/>
    <property type="project" value="UniProtKB-SubCell"/>
</dbReference>
<dbReference type="Proteomes" id="UP000184384">
    <property type="component" value="Unassembled WGS sequence"/>
</dbReference>
<dbReference type="EMBL" id="PVUB01000009">
    <property type="protein sequence ID" value="PRZ21181.1"/>
    <property type="molecule type" value="Genomic_DNA"/>
</dbReference>
<dbReference type="OrthoDB" id="581879at2"/>
<feature type="domain" description="Integral membrane bound transporter" evidence="6">
    <location>
        <begin position="211"/>
        <end position="337"/>
    </location>
</feature>
<protein>
    <submittedName>
        <fullName evidence="7">Fusaric acid resistance family protein</fullName>
    </submittedName>
    <submittedName>
        <fullName evidence="8">Fusaric acid resistance protein-like</fullName>
    </submittedName>
</protein>
<dbReference type="AlphaFoldDB" id="A0A1M5S237"/>